<keyword evidence="3" id="KW-1185">Reference proteome</keyword>
<evidence type="ECO:0000313" key="2">
    <source>
        <dbReference type="EMBL" id="MEQ2192920.1"/>
    </source>
</evidence>
<keyword evidence="1" id="KW-0812">Transmembrane</keyword>
<accession>A0ABV0QAV6</accession>
<reference evidence="2 3" key="1">
    <citation type="submission" date="2021-06" db="EMBL/GenBank/DDBJ databases">
        <authorList>
            <person name="Palmer J.M."/>
        </authorList>
    </citation>
    <scope>NUCLEOTIDE SEQUENCE [LARGE SCALE GENOMIC DNA]</scope>
    <source>
        <strain evidence="2 3">XC_2019</strain>
        <tissue evidence="2">Muscle</tissue>
    </source>
</reference>
<evidence type="ECO:0000256" key="1">
    <source>
        <dbReference type="SAM" id="Phobius"/>
    </source>
</evidence>
<gene>
    <name evidence="2" type="ORF">XENOCAPTIV_019802</name>
</gene>
<dbReference type="EMBL" id="JAHRIN010004222">
    <property type="protein sequence ID" value="MEQ2192920.1"/>
    <property type="molecule type" value="Genomic_DNA"/>
</dbReference>
<dbReference type="Proteomes" id="UP001434883">
    <property type="component" value="Unassembled WGS sequence"/>
</dbReference>
<keyword evidence="1" id="KW-0472">Membrane</keyword>
<protein>
    <submittedName>
        <fullName evidence="2">Uncharacterized protein</fullName>
    </submittedName>
</protein>
<comment type="caution">
    <text evidence="2">The sequence shown here is derived from an EMBL/GenBank/DDBJ whole genome shotgun (WGS) entry which is preliminary data.</text>
</comment>
<evidence type="ECO:0000313" key="3">
    <source>
        <dbReference type="Proteomes" id="UP001434883"/>
    </source>
</evidence>
<feature type="transmembrane region" description="Helical" evidence="1">
    <location>
        <begin position="20"/>
        <end position="44"/>
    </location>
</feature>
<sequence length="131" mass="14947">MYVCYSKPCLSILLKHFWQPLVILGVFLQVWHTRFGSFSIFLFCRSSQAQVQWMCGFSTESFVGLSTDVQLDLKPLASSLFTWSGSVLVLPNFYHFHMIETTGLFGMFYTAKHFGTLSQVCALTQSSLKHL</sequence>
<name>A0ABV0QAV6_9TELE</name>
<organism evidence="2 3">
    <name type="scientific">Xenoophorus captivus</name>
    <dbReference type="NCBI Taxonomy" id="1517983"/>
    <lineage>
        <taxon>Eukaryota</taxon>
        <taxon>Metazoa</taxon>
        <taxon>Chordata</taxon>
        <taxon>Craniata</taxon>
        <taxon>Vertebrata</taxon>
        <taxon>Euteleostomi</taxon>
        <taxon>Actinopterygii</taxon>
        <taxon>Neopterygii</taxon>
        <taxon>Teleostei</taxon>
        <taxon>Neoteleostei</taxon>
        <taxon>Acanthomorphata</taxon>
        <taxon>Ovalentaria</taxon>
        <taxon>Atherinomorphae</taxon>
        <taxon>Cyprinodontiformes</taxon>
        <taxon>Goodeidae</taxon>
        <taxon>Xenoophorus</taxon>
    </lineage>
</organism>
<keyword evidence="1" id="KW-1133">Transmembrane helix</keyword>
<proteinExistence type="predicted"/>